<accession>A0A0H2RES7</accession>
<reference evidence="1 2" key="1">
    <citation type="submission" date="2015-04" db="EMBL/GenBank/DDBJ databases">
        <title>Complete genome sequence of Schizopora paradoxa KUC8140, a cosmopolitan wood degrader in East Asia.</title>
        <authorList>
            <consortium name="DOE Joint Genome Institute"/>
            <person name="Min B."/>
            <person name="Park H."/>
            <person name="Jang Y."/>
            <person name="Kim J.-J."/>
            <person name="Kim K.H."/>
            <person name="Pangilinan J."/>
            <person name="Lipzen A."/>
            <person name="Riley R."/>
            <person name="Grigoriev I.V."/>
            <person name="Spatafora J.W."/>
            <person name="Choi I.-G."/>
        </authorList>
    </citation>
    <scope>NUCLEOTIDE SEQUENCE [LARGE SCALE GENOMIC DNA]</scope>
    <source>
        <strain evidence="1 2">KUC8140</strain>
    </source>
</reference>
<proteinExistence type="predicted"/>
<dbReference type="AlphaFoldDB" id="A0A0H2RES7"/>
<name>A0A0H2RES7_9AGAM</name>
<keyword evidence="2" id="KW-1185">Reference proteome</keyword>
<sequence>MAQYGQSSVAAAAQLPLSMEQPSESTGTFAFARIHNTIYLIQTNDPLSKPLFLAPLDVSIYRQEFGTMFRYSHSATIHSADIHVVFEIDPQHMLCEESGVVFVAKEVTDRLLKSTRRRSCPPPKLPPPSRRY</sequence>
<evidence type="ECO:0000313" key="2">
    <source>
        <dbReference type="Proteomes" id="UP000053477"/>
    </source>
</evidence>
<dbReference type="OrthoDB" id="3231772at2759"/>
<dbReference type="EMBL" id="KQ086037">
    <property type="protein sequence ID" value="KLO10062.1"/>
    <property type="molecule type" value="Genomic_DNA"/>
</dbReference>
<evidence type="ECO:0000313" key="1">
    <source>
        <dbReference type="EMBL" id="KLO10062.1"/>
    </source>
</evidence>
<gene>
    <name evidence="1" type="ORF">SCHPADRAFT_907237</name>
</gene>
<dbReference type="InParanoid" id="A0A0H2RES7"/>
<organism evidence="1 2">
    <name type="scientific">Schizopora paradoxa</name>
    <dbReference type="NCBI Taxonomy" id="27342"/>
    <lineage>
        <taxon>Eukaryota</taxon>
        <taxon>Fungi</taxon>
        <taxon>Dikarya</taxon>
        <taxon>Basidiomycota</taxon>
        <taxon>Agaricomycotina</taxon>
        <taxon>Agaricomycetes</taxon>
        <taxon>Hymenochaetales</taxon>
        <taxon>Schizoporaceae</taxon>
        <taxon>Schizopora</taxon>
    </lineage>
</organism>
<dbReference type="Proteomes" id="UP000053477">
    <property type="component" value="Unassembled WGS sequence"/>
</dbReference>
<protein>
    <submittedName>
        <fullName evidence="1">Uncharacterized protein</fullName>
    </submittedName>
</protein>